<reference evidence="2" key="1">
    <citation type="submission" date="2022-04" db="EMBL/GenBank/DDBJ databases">
        <title>Carnegiea gigantea Genome sequencing and assembly v2.</title>
        <authorList>
            <person name="Copetti D."/>
            <person name="Sanderson M.J."/>
            <person name="Burquez A."/>
            <person name="Wojciechowski M.F."/>
        </authorList>
    </citation>
    <scope>NUCLEOTIDE SEQUENCE</scope>
    <source>
        <strain evidence="2">SGP5-SGP5p</strain>
        <tissue evidence="2">Aerial part</tissue>
    </source>
</reference>
<feature type="compositionally biased region" description="Basic and acidic residues" evidence="1">
    <location>
        <begin position="97"/>
        <end position="120"/>
    </location>
</feature>
<evidence type="ECO:0000256" key="1">
    <source>
        <dbReference type="SAM" id="MobiDB-lite"/>
    </source>
</evidence>
<feature type="compositionally biased region" description="Low complexity" evidence="1">
    <location>
        <begin position="124"/>
        <end position="145"/>
    </location>
</feature>
<comment type="caution">
    <text evidence="2">The sequence shown here is derived from an EMBL/GenBank/DDBJ whole genome shotgun (WGS) entry which is preliminary data.</text>
</comment>
<sequence>MKKTWKLPRLYCGVQRISHISPWNQKTISYLLLVQFQLDDEKVRKLYRDQKMAMKCYYVRLKSLGRKEEAPQAKCLAQTRPQRRWPQNDRSNASVEKQGKPHPEPTSETRKGQSKGERRSQGCASLSSTSSAASPSALIAITPPSGGSSRVYSGEDG</sequence>
<protein>
    <submittedName>
        <fullName evidence="2">Uncharacterized protein</fullName>
    </submittedName>
</protein>
<evidence type="ECO:0000313" key="3">
    <source>
        <dbReference type="Proteomes" id="UP001153076"/>
    </source>
</evidence>
<gene>
    <name evidence="2" type="ORF">Cgig2_028993</name>
</gene>
<organism evidence="2 3">
    <name type="scientific">Carnegiea gigantea</name>
    <dbReference type="NCBI Taxonomy" id="171969"/>
    <lineage>
        <taxon>Eukaryota</taxon>
        <taxon>Viridiplantae</taxon>
        <taxon>Streptophyta</taxon>
        <taxon>Embryophyta</taxon>
        <taxon>Tracheophyta</taxon>
        <taxon>Spermatophyta</taxon>
        <taxon>Magnoliopsida</taxon>
        <taxon>eudicotyledons</taxon>
        <taxon>Gunneridae</taxon>
        <taxon>Pentapetalae</taxon>
        <taxon>Caryophyllales</taxon>
        <taxon>Cactineae</taxon>
        <taxon>Cactaceae</taxon>
        <taxon>Cactoideae</taxon>
        <taxon>Echinocereeae</taxon>
        <taxon>Carnegiea</taxon>
    </lineage>
</organism>
<feature type="region of interest" description="Disordered" evidence="1">
    <location>
        <begin position="68"/>
        <end position="157"/>
    </location>
</feature>
<evidence type="ECO:0000313" key="2">
    <source>
        <dbReference type="EMBL" id="KAJ8420018.1"/>
    </source>
</evidence>
<name>A0A9Q1JIB0_9CARY</name>
<proteinExistence type="predicted"/>
<dbReference type="EMBL" id="JAKOGI010004000">
    <property type="protein sequence ID" value="KAJ8420018.1"/>
    <property type="molecule type" value="Genomic_DNA"/>
</dbReference>
<dbReference type="Proteomes" id="UP001153076">
    <property type="component" value="Unassembled WGS sequence"/>
</dbReference>
<keyword evidence="3" id="KW-1185">Reference proteome</keyword>
<dbReference type="AlphaFoldDB" id="A0A9Q1JIB0"/>
<accession>A0A9Q1JIB0</accession>